<dbReference type="InterPro" id="IPR015120">
    <property type="entry name" value="Siah-Interact_N"/>
</dbReference>
<evidence type="ECO:0000256" key="6">
    <source>
        <dbReference type="ARBA" id="ARBA00022786"/>
    </source>
</evidence>
<dbReference type="SUPFAM" id="SSF140106">
    <property type="entry name" value="Calcyclin-binding protein-like"/>
    <property type="match status" value="1"/>
</dbReference>
<dbReference type="SUPFAM" id="SSF49764">
    <property type="entry name" value="HSP20-like chaperones"/>
    <property type="match status" value="1"/>
</dbReference>
<dbReference type="PROSITE" id="PS51203">
    <property type="entry name" value="CS"/>
    <property type="match status" value="1"/>
</dbReference>
<name>A0A0D6R670_ARACU</name>
<dbReference type="PANTHER" id="PTHR47686:SF1">
    <property type="entry name" value="CALCYCLIN-BINDING PROTEIN"/>
    <property type="match status" value="1"/>
</dbReference>
<protein>
    <recommendedName>
        <fullName evidence="3">Calcyclin-binding protein</fullName>
    </recommendedName>
</protein>
<keyword evidence="5" id="KW-0597">Phosphoprotein</keyword>
<evidence type="ECO:0000256" key="5">
    <source>
        <dbReference type="ARBA" id="ARBA00022553"/>
    </source>
</evidence>
<keyword evidence="8" id="KW-0539">Nucleus</keyword>
<evidence type="ECO:0000256" key="9">
    <source>
        <dbReference type="ARBA" id="ARBA00025145"/>
    </source>
</evidence>
<dbReference type="InterPro" id="IPR037893">
    <property type="entry name" value="CS_CacyBP"/>
</dbReference>
<evidence type="ECO:0000256" key="7">
    <source>
        <dbReference type="ARBA" id="ARBA00022990"/>
    </source>
</evidence>
<evidence type="ECO:0000256" key="8">
    <source>
        <dbReference type="ARBA" id="ARBA00023242"/>
    </source>
</evidence>
<dbReference type="CDD" id="cd06468">
    <property type="entry name" value="p23_CacyBP"/>
    <property type="match status" value="1"/>
</dbReference>
<keyword evidence="6" id="KW-0833">Ubl conjugation pathway</keyword>
<evidence type="ECO:0000259" key="11">
    <source>
        <dbReference type="PROSITE" id="PS51203"/>
    </source>
</evidence>
<dbReference type="GO" id="GO:0031625">
    <property type="term" value="F:ubiquitin protein ligase binding"/>
    <property type="evidence" value="ECO:0007669"/>
    <property type="project" value="InterPro"/>
</dbReference>
<dbReference type="GO" id="GO:0005737">
    <property type="term" value="C:cytoplasm"/>
    <property type="evidence" value="ECO:0007669"/>
    <property type="project" value="UniProtKB-SubCell"/>
</dbReference>
<evidence type="ECO:0000256" key="3">
    <source>
        <dbReference type="ARBA" id="ARBA00015702"/>
    </source>
</evidence>
<organism evidence="12">
    <name type="scientific">Araucaria cunninghamii</name>
    <name type="common">Hoop pine</name>
    <name type="synonym">Moreton Bay pine</name>
    <dbReference type="NCBI Taxonomy" id="56994"/>
    <lineage>
        <taxon>Eukaryota</taxon>
        <taxon>Viridiplantae</taxon>
        <taxon>Streptophyta</taxon>
        <taxon>Embryophyta</taxon>
        <taxon>Tracheophyta</taxon>
        <taxon>Spermatophyta</taxon>
        <taxon>Pinopsida</taxon>
        <taxon>Pinidae</taxon>
        <taxon>Conifers II</taxon>
        <taxon>Araucariales</taxon>
        <taxon>Araucariaceae</taxon>
        <taxon>Araucaria</taxon>
    </lineage>
</organism>
<feature type="domain" description="CS" evidence="11">
    <location>
        <begin position="66"/>
        <end position="156"/>
    </location>
</feature>
<evidence type="ECO:0000313" key="12">
    <source>
        <dbReference type="EMBL" id="JAG98314.1"/>
    </source>
</evidence>
<evidence type="ECO:0000259" key="10">
    <source>
        <dbReference type="PROSITE" id="PS51048"/>
    </source>
</evidence>
<keyword evidence="7" id="KW-0007">Acetylation</keyword>
<dbReference type="InterPro" id="IPR007052">
    <property type="entry name" value="CS_dom"/>
</dbReference>
<dbReference type="Pfam" id="PF09032">
    <property type="entry name" value="Siah-Interact_N"/>
    <property type="match status" value="1"/>
</dbReference>
<dbReference type="InterPro" id="IPR008978">
    <property type="entry name" value="HSP20-like_chaperone"/>
</dbReference>
<dbReference type="GO" id="GO:0015631">
    <property type="term" value="F:tubulin binding"/>
    <property type="evidence" value="ECO:0007669"/>
    <property type="project" value="InterPro"/>
</dbReference>
<evidence type="ECO:0000256" key="1">
    <source>
        <dbReference type="ARBA" id="ARBA00004123"/>
    </source>
</evidence>
<comment type="subcellular location">
    <subcellularLocation>
        <location evidence="2">Cytoplasm</location>
    </subcellularLocation>
    <subcellularLocation>
        <location evidence="1">Nucleus</location>
    </subcellularLocation>
</comment>
<dbReference type="EMBL" id="GCKF01026543">
    <property type="protein sequence ID" value="JAG98314.1"/>
    <property type="molecule type" value="Transcribed_RNA"/>
</dbReference>
<feature type="domain" description="SGS" evidence="10">
    <location>
        <begin position="141"/>
        <end position="218"/>
    </location>
</feature>
<dbReference type="PROSITE" id="PS51048">
    <property type="entry name" value="SGS"/>
    <property type="match status" value="1"/>
</dbReference>
<dbReference type="GO" id="GO:0044548">
    <property type="term" value="F:S100 protein binding"/>
    <property type="evidence" value="ECO:0007669"/>
    <property type="project" value="InterPro"/>
</dbReference>
<dbReference type="Pfam" id="PF04969">
    <property type="entry name" value="CS"/>
    <property type="match status" value="1"/>
</dbReference>
<keyword evidence="4" id="KW-0963">Cytoplasm</keyword>
<evidence type="ECO:0000256" key="2">
    <source>
        <dbReference type="ARBA" id="ARBA00004496"/>
    </source>
</evidence>
<proteinExistence type="predicted"/>
<dbReference type="AlphaFoldDB" id="A0A0D6R670"/>
<reference evidence="12" key="1">
    <citation type="submission" date="2015-03" db="EMBL/GenBank/DDBJ databases">
        <title>A transcriptome of Araucaria cunninghamii, an australian fine timber species.</title>
        <authorList>
            <person name="Jing Yi C.J.Y."/>
            <person name="Yin San L.Y.S."/>
            <person name="Abdul Karim S.S."/>
            <person name="Wan Azmi N.N."/>
            <person name="Hercus R.R."/>
            <person name="Croft L.L."/>
        </authorList>
    </citation>
    <scope>NUCLEOTIDE SEQUENCE</scope>
    <source>
        <strain evidence="12">MI0301</strain>
        <tissue evidence="12">Leaf</tissue>
    </source>
</reference>
<dbReference type="PANTHER" id="PTHR47686">
    <property type="entry name" value="SGS DOMAIN-CONTAINING PROTEIN"/>
    <property type="match status" value="1"/>
</dbReference>
<dbReference type="FunFam" id="2.60.40.790:FF:000040">
    <property type="entry name" value="Calcyclin binding protein"/>
    <property type="match status" value="1"/>
</dbReference>
<evidence type="ECO:0000256" key="4">
    <source>
        <dbReference type="ARBA" id="ARBA00022490"/>
    </source>
</evidence>
<dbReference type="InterPro" id="IPR007699">
    <property type="entry name" value="SGS_dom"/>
</dbReference>
<dbReference type="GO" id="GO:0005634">
    <property type="term" value="C:nucleus"/>
    <property type="evidence" value="ECO:0007669"/>
    <property type="project" value="UniProtKB-SubCell"/>
</dbReference>
<sequence length="218" mass="24694">MDTDLNGDLEELRQLQSIAKRPRVLSLLSGEIHNLEKAQQAAESTKQVKVAPLQTAAARSSEIAYTTIGSFSWDQENEKVKIYVSLEGVNQEQVVSNFQPWSFDVKFHDIQGKNYRCAVPKLNKAIVPEKCRLTIKPHRVIITLQKAEKGNWQDLYNKGDKLKPSLDNNKDPMAGIMDLMKNMYDEGDEDMKRTIAKAWSEARSGKKPDPLKGYDSDL</sequence>
<comment type="function">
    <text evidence="9">May be involved in calcium-dependent ubiquitination and subsequent proteasomal degradation of target proteins. Probably serves as a molecular bridge in ubiquitin E3 complexes. Participates in the ubiquitin-mediated degradation of beta-catenin (CTNNB1).</text>
</comment>
<dbReference type="Gene3D" id="2.60.40.790">
    <property type="match status" value="1"/>
</dbReference>
<dbReference type="InterPro" id="IPR037201">
    <property type="entry name" value="CacyBP_N"/>
</dbReference>
<accession>A0A0D6R670</accession>